<dbReference type="AlphaFoldDB" id="D6PKT1"/>
<evidence type="ECO:0000313" key="2">
    <source>
        <dbReference type="EMBL" id="ADD96332.1"/>
    </source>
</evidence>
<dbReference type="PANTHER" id="PTHR34985">
    <property type="entry name" value="SLR0554 PROTEIN"/>
    <property type="match status" value="1"/>
</dbReference>
<dbReference type="Pfam" id="PF05272">
    <property type="entry name" value="VapE-like_dom"/>
    <property type="match status" value="1"/>
</dbReference>
<accession>D6PKT1</accession>
<dbReference type="EMBL" id="GU943133">
    <property type="protein sequence ID" value="ADD96332.1"/>
    <property type="molecule type" value="Genomic_DNA"/>
</dbReference>
<name>D6PKT1_9ZZZZ</name>
<sequence length="330" mass="37398">MAVDCLLKVAHENEYDPVKLYLDHCYNEIQPAYIESLASTYLRPQDQNLTEPTIYDTMLKLTLINAVRRVYIPGCKHDTATVLQGSQGIKKSSFWQTLFGPFFSDALGDISSKDDLLVLHRSWGMEWSEIDGVTSRKHAGVVKAFLSRATDLLRVPYGKAVEEWPRRGIIVGSTNKESGLLIDDTGNRRFHIIPCTAKSIDLDSLQLERDSLWSAAVHAFKNKESHFLSFEQENQIGKENLGYMVDSPWLSVITNYLNDPANAIKDITIELLLSDAVEKPIERQTKSDIMTVSSILKSLHYERKRKRVSGTPKWVWFPPVLTPVLTTENA</sequence>
<evidence type="ECO:0000259" key="1">
    <source>
        <dbReference type="Pfam" id="PF05272"/>
    </source>
</evidence>
<dbReference type="PANTHER" id="PTHR34985:SF1">
    <property type="entry name" value="SLR0554 PROTEIN"/>
    <property type="match status" value="1"/>
</dbReference>
<dbReference type="InterPro" id="IPR007936">
    <property type="entry name" value="VapE-like_dom"/>
</dbReference>
<proteinExistence type="predicted"/>
<reference evidence="2" key="1">
    <citation type="journal article" date="2010" name="ISME J.">
        <title>Metagenome of the Mediterranean deep chlorophyll maximum studied by direct and fosmid library 454 pyrosequencing.</title>
        <authorList>
            <person name="Ghai R."/>
            <person name="Martin-Cuadrado A.B."/>
            <person name="Molto A.G."/>
            <person name="Heredia I.G."/>
            <person name="Cabrera R."/>
            <person name="Martin J."/>
            <person name="Verdu M."/>
            <person name="Deschamps P."/>
            <person name="Moreira D."/>
            <person name="Lopez-Garcia P."/>
            <person name="Mira A."/>
            <person name="Rodriguez-Valera F."/>
        </authorList>
    </citation>
    <scope>NUCLEOTIDE SEQUENCE</scope>
</reference>
<organism evidence="2">
    <name type="scientific">uncultured organism MedDCM-OCT-S08-C700</name>
    <dbReference type="NCBI Taxonomy" id="743641"/>
    <lineage>
        <taxon>unclassified sequences</taxon>
        <taxon>environmental samples</taxon>
    </lineage>
</organism>
<feature type="domain" description="Virulence-associated protein E-like" evidence="1">
    <location>
        <begin position="34"/>
        <end position="240"/>
    </location>
</feature>
<protein>
    <submittedName>
        <fullName evidence="2">Virulence associated E family protein</fullName>
    </submittedName>
</protein>